<evidence type="ECO:0000313" key="3">
    <source>
        <dbReference type="Proteomes" id="UP000886595"/>
    </source>
</evidence>
<evidence type="ECO:0000256" key="1">
    <source>
        <dbReference type="SAM" id="MobiDB-lite"/>
    </source>
</evidence>
<proteinExistence type="predicted"/>
<accession>A0A8X8B9M4</accession>
<dbReference type="Proteomes" id="UP000886595">
    <property type="component" value="Unassembled WGS sequence"/>
</dbReference>
<comment type="caution">
    <text evidence="2">The sequence shown here is derived from an EMBL/GenBank/DDBJ whole genome shotgun (WGS) entry which is preliminary data.</text>
</comment>
<protein>
    <submittedName>
        <fullName evidence="2">Uncharacterized protein</fullName>
    </submittedName>
</protein>
<dbReference type="EMBL" id="JAAMPC010000001">
    <property type="protein sequence ID" value="KAG2330099.1"/>
    <property type="molecule type" value="Genomic_DNA"/>
</dbReference>
<feature type="region of interest" description="Disordered" evidence="1">
    <location>
        <begin position="1"/>
        <end position="93"/>
    </location>
</feature>
<evidence type="ECO:0000313" key="2">
    <source>
        <dbReference type="EMBL" id="KAG2330099.1"/>
    </source>
</evidence>
<sequence>MVNDASTGGEDGEGLVGASEAVTPLDDQPAVKRRAARPERGRPPARGSTSPSRPDLERPDWSKVTNPLVLASPRPSKQEQERPGQSDLAYPLA</sequence>
<organism evidence="2 3">
    <name type="scientific">Brassica carinata</name>
    <name type="common">Ethiopian mustard</name>
    <name type="synonym">Abyssinian cabbage</name>
    <dbReference type="NCBI Taxonomy" id="52824"/>
    <lineage>
        <taxon>Eukaryota</taxon>
        <taxon>Viridiplantae</taxon>
        <taxon>Streptophyta</taxon>
        <taxon>Embryophyta</taxon>
        <taxon>Tracheophyta</taxon>
        <taxon>Spermatophyta</taxon>
        <taxon>Magnoliopsida</taxon>
        <taxon>eudicotyledons</taxon>
        <taxon>Gunneridae</taxon>
        <taxon>Pentapetalae</taxon>
        <taxon>rosids</taxon>
        <taxon>malvids</taxon>
        <taxon>Brassicales</taxon>
        <taxon>Brassicaceae</taxon>
        <taxon>Brassiceae</taxon>
        <taxon>Brassica</taxon>
    </lineage>
</organism>
<name>A0A8X8B9M4_BRACI</name>
<keyword evidence="3" id="KW-1185">Reference proteome</keyword>
<gene>
    <name evidence="2" type="ORF">Bca52824_001279</name>
</gene>
<dbReference type="AlphaFoldDB" id="A0A8X8B9M4"/>
<reference evidence="2 3" key="1">
    <citation type="submission" date="2020-02" db="EMBL/GenBank/DDBJ databases">
        <authorList>
            <person name="Ma Q."/>
            <person name="Huang Y."/>
            <person name="Song X."/>
            <person name="Pei D."/>
        </authorList>
    </citation>
    <scope>NUCLEOTIDE SEQUENCE [LARGE SCALE GENOMIC DNA]</scope>
    <source>
        <strain evidence="2">Sxm20200214</strain>
        <tissue evidence="2">Leaf</tissue>
    </source>
</reference>